<dbReference type="AlphaFoldDB" id="A0A078J3F0"/>
<dbReference type="Proteomes" id="UP000028999">
    <property type="component" value="Unassembled WGS sequence"/>
</dbReference>
<proteinExistence type="predicted"/>
<gene>
    <name evidence="2" type="primary">BnaA03g57370D</name>
    <name evidence="2" type="ORF">GSBRNA2T00023468001</name>
</gene>
<keyword evidence="1" id="KW-0472">Membrane</keyword>
<keyword evidence="1" id="KW-1133">Transmembrane helix</keyword>
<reference evidence="2 3" key="1">
    <citation type="journal article" date="2014" name="Science">
        <title>Plant genetics. Early allopolyploid evolution in the post-Neolithic Brassica napus oilseed genome.</title>
        <authorList>
            <person name="Chalhoub B."/>
            <person name="Denoeud F."/>
            <person name="Liu S."/>
            <person name="Parkin I.A."/>
            <person name="Tang H."/>
            <person name="Wang X."/>
            <person name="Chiquet J."/>
            <person name="Belcram H."/>
            <person name="Tong C."/>
            <person name="Samans B."/>
            <person name="Correa M."/>
            <person name="Da Silva C."/>
            <person name="Just J."/>
            <person name="Falentin C."/>
            <person name="Koh C.S."/>
            <person name="Le Clainche I."/>
            <person name="Bernard M."/>
            <person name="Bento P."/>
            <person name="Noel B."/>
            <person name="Labadie K."/>
            <person name="Alberti A."/>
            <person name="Charles M."/>
            <person name="Arnaud D."/>
            <person name="Guo H."/>
            <person name="Daviaud C."/>
            <person name="Alamery S."/>
            <person name="Jabbari K."/>
            <person name="Zhao M."/>
            <person name="Edger P.P."/>
            <person name="Chelaifa H."/>
            <person name="Tack D."/>
            <person name="Lassalle G."/>
            <person name="Mestiri I."/>
            <person name="Schnel N."/>
            <person name="Le Paslier M.C."/>
            <person name="Fan G."/>
            <person name="Renault V."/>
            <person name="Bayer P.E."/>
            <person name="Golicz A.A."/>
            <person name="Manoli S."/>
            <person name="Lee T.H."/>
            <person name="Thi V.H."/>
            <person name="Chalabi S."/>
            <person name="Hu Q."/>
            <person name="Fan C."/>
            <person name="Tollenaere R."/>
            <person name="Lu Y."/>
            <person name="Battail C."/>
            <person name="Shen J."/>
            <person name="Sidebottom C.H."/>
            <person name="Wang X."/>
            <person name="Canaguier A."/>
            <person name="Chauveau A."/>
            <person name="Berard A."/>
            <person name="Deniot G."/>
            <person name="Guan M."/>
            <person name="Liu Z."/>
            <person name="Sun F."/>
            <person name="Lim Y.P."/>
            <person name="Lyons E."/>
            <person name="Town C.D."/>
            <person name="Bancroft I."/>
            <person name="Wang X."/>
            <person name="Meng J."/>
            <person name="Ma J."/>
            <person name="Pires J.C."/>
            <person name="King G.J."/>
            <person name="Brunel D."/>
            <person name="Delourme R."/>
            <person name="Renard M."/>
            <person name="Aury J.M."/>
            <person name="Adams K.L."/>
            <person name="Batley J."/>
            <person name="Snowdon R.J."/>
            <person name="Tost J."/>
            <person name="Edwards D."/>
            <person name="Zhou Y."/>
            <person name="Hua W."/>
            <person name="Sharpe A.G."/>
            <person name="Paterson A.H."/>
            <person name="Guan C."/>
            <person name="Wincker P."/>
        </authorList>
    </citation>
    <scope>NUCLEOTIDE SEQUENCE [LARGE SCALE GENOMIC DNA]</scope>
    <source>
        <strain evidence="3">cv. Darmor-bzh</strain>
    </source>
</reference>
<sequence length="118" mass="13837">MRIILMKYVLFMFQVGIYGYAVYSASKFGLKVWHSHCNKKLLLMIFMPLLFFLLTPIHLVLKKNRRAGLRSCLSGLCKFVSYRKILCLNPRDTSIHHVMIRTVLDHSLQARSWSYLSV</sequence>
<evidence type="ECO:0000313" key="2">
    <source>
        <dbReference type="EMBL" id="CDY58335.1"/>
    </source>
</evidence>
<dbReference type="PaxDb" id="3708-A0A078J3F0"/>
<evidence type="ECO:0000313" key="3">
    <source>
        <dbReference type="Proteomes" id="UP000028999"/>
    </source>
</evidence>
<organism evidence="2 3">
    <name type="scientific">Brassica napus</name>
    <name type="common">Rape</name>
    <dbReference type="NCBI Taxonomy" id="3708"/>
    <lineage>
        <taxon>Eukaryota</taxon>
        <taxon>Viridiplantae</taxon>
        <taxon>Streptophyta</taxon>
        <taxon>Embryophyta</taxon>
        <taxon>Tracheophyta</taxon>
        <taxon>Spermatophyta</taxon>
        <taxon>Magnoliopsida</taxon>
        <taxon>eudicotyledons</taxon>
        <taxon>Gunneridae</taxon>
        <taxon>Pentapetalae</taxon>
        <taxon>rosids</taxon>
        <taxon>malvids</taxon>
        <taxon>Brassicales</taxon>
        <taxon>Brassicaceae</taxon>
        <taxon>Brassiceae</taxon>
        <taxon>Brassica</taxon>
    </lineage>
</organism>
<feature type="transmembrane region" description="Helical" evidence="1">
    <location>
        <begin position="41"/>
        <end position="61"/>
    </location>
</feature>
<protein>
    <submittedName>
        <fullName evidence="2">BnaA03g57370D protein</fullName>
    </submittedName>
</protein>
<dbReference type="EMBL" id="LK033659">
    <property type="protein sequence ID" value="CDY58335.1"/>
    <property type="molecule type" value="Genomic_DNA"/>
</dbReference>
<keyword evidence="3" id="KW-1185">Reference proteome</keyword>
<dbReference type="Gramene" id="CDY58335">
    <property type="protein sequence ID" value="CDY58335"/>
    <property type="gene ID" value="GSBRNA2T00023468001"/>
</dbReference>
<keyword evidence="1" id="KW-0812">Transmembrane</keyword>
<evidence type="ECO:0000256" key="1">
    <source>
        <dbReference type="SAM" id="Phobius"/>
    </source>
</evidence>
<feature type="transmembrane region" description="Helical" evidence="1">
    <location>
        <begin position="5"/>
        <end position="21"/>
    </location>
</feature>
<name>A0A078J3F0_BRANA</name>
<accession>A0A078J3F0</accession>